<dbReference type="InterPro" id="IPR029044">
    <property type="entry name" value="Nucleotide-diphossugar_trans"/>
</dbReference>
<proteinExistence type="predicted"/>
<evidence type="ECO:0000313" key="2">
    <source>
        <dbReference type="Proteomes" id="UP000275925"/>
    </source>
</evidence>
<feature type="non-terminal residue" evidence="1">
    <location>
        <position position="82"/>
    </location>
</feature>
<keyword evidence="2" id="KW-1185">Reference proteome</keyword>
<organism evidence="1 2">
    <name type="scientific">Candidatus Termititenax persephonae</name>
    <dbReference type="NCBI Taxonomy" id="2218525"/>
    <lineage>
        <taxon>Bacteria</taxon>
        <taxon>Bacillati</taxon>
        <taxon>Candidatus Margulisiibacteriota</taxon>
        <taxon>Candidatus Termititenacia</taxon>
        <taxon>Candidatus Termititenacales</taxon>
        <taxon>Candidatus Termititenacaceae</taxon>
        <taxon>Candidatus Termititenax</taxon>
    </lineage>
</organism>
<gene>
    <name evidence="1" type="ORF">NO2_1655</name>
</gene>
<dbReference type="Gene3D" id="3.90.550.10">
    <property type="entry name" value="Spore Coat Polysaccharide Biosynthesis Protein SpsA, Chain A"/>
    <property type="match status" value="1"/>
</dbReference>
<dbReference type="AlphaFoldDB" id="A0A388TKA8"/>
<evidence type="ECO:0000313" key="1">
    <source>
        <dbReference type="EMBL" id="GBR77241.1"/>
    </source>
</evidence>
<protein>
    <submittedName>
        <fullName evidence="1">Uncharacterized protein</fullName>
    </submittedName>
</protein>
<dbReference type="Proteomes" id="UP000275925">
    <property type="component" value="Unassembled WGS sequence"/>
</dbReference>
<name>A0A388TKA8_9BACT</name>
<accession>A0A388TKA8</accession>
<comment type="caution">
    <text evidence="1">The sequence shown here is derived from an EMBL/GenBank/DDBJ whole genome shotgun (WGS) entry which is preliminary data.</text>
</comment>
<dbReference type="EMBL" id="BGZO01000153">
    <property type="protein sequence ID" value="GBR77241.1"/>
    <property type="molecule type" value="Genomic_DNA"/>
</dbReference>
<reference evidence="1 2" key="1">
    <citation type="journal article" date="2019" name="ISME J.">
        <title>Genome analyses of uncultured TG2/ZB3 bacteria in 'Margulisbacteria' specifically attached to ectosymbiotic spirochetes of protists in the termite gut.</title>
        <authorList>
            <person name="Utami Y.D."/>
            <person name="Kuwahara H."/>
            <person name="Igai K."/>
            <person name="Murakami T."/>
            <person name="Sugaya K."/>
            <person name="Morikawa T."/>
            <person name="Nagura Y."/>
            <person name="Yuki M."/>
            <person name="Deevong P."/>
            <person name="Inoue T."/>
            <person name="Kihara K."/>
            <person name="Lo N."/>
            <person name="Yamada A."/>
            <person name="Ohkuma M."/>
            <person name="Hongoh Y."/>
        </authorList>
    </citation>
    <scope>NUCLEOTIDE SEQUENCE [LARGE SCALE GENOMIC DNA]</scope>
    <source>
        <strain evidence="1">NkOx7-02</strain>
    </source>
</reference>
<sequence length="82" mass="9597">MASFQTPILLCFFNRLETVRQTLERIRRIKPQTLYLAADGPRADCPGEKEKVQAVRDYVLARIDWPCRLQALFRDENLGCDR</sequence>